<dbReference type="RefSeq" id="WP_183352377.1">
    <property type="nucleotide sequence ID" value="NZ_JACHEO010000030.1"/>
</dbReference>
<dbReference type="PANTHER" id="PTHR43626">
    <property type="entry name" value="ACYL-COA N-ACYLTRANSFERASE"/>
    <property type="match status" value="1"/>
</dbReference>
<keyword evidence="2" id="KW-0012">Acyltransferase</keyword>
<name>A0A840V9I7_9BACT</name>
<keyword evidence="1 4" id="KW-0808">Transferase</keyword>
<dbReference type="Pfam" id="PF00583">
    <property type="entry name" value="Acetyltransf_1"/>
    <property type="match status" value="1"/>
</dbReference>
<organism evidence="4 5">
    <name type="scientific">Desulfoprunum benzoelyticum</name>
    <dbReference type="NCBI Taxonomy" id="1506996"/>
    <lineage>
        <taxon>Bacteria</taxon>
        <taxon>Pseudomonadati</taxon>
        <taxon>Thermodesulfobacteriota</taxon>
        <taxon>Desulfobulbia</taxon>
        <taxon>Desulfobulbales</taxon>
        <taxon>Desulfobulbaceae</taxon>
        <taxon>Desulfoprunum</taxon>
    </lineage>
</organism>
<feature type="domain" description="N-acetyltransferase" evidence="3">
    <location>
        <begin position="1"/>
        <end position="140"/>
    </location>
</feature>
<evidence type="ECO:0000259" key="3">
    <source>
        <dbReference type="PROSITE" id="PS51186"/>
    </source>
</evidence>
<evidence type="ECO:0000313" key="4">
    <source>
        <dbReference type="EMBL" id="MBB5349591.1"/>
    </source>
</evidence>
<protein>
    <submittedName>
        <fullName evidence="4">GNAT superfamily N-acetyltransferase</fullName>
    </submittedName>
</protein>
<dbReference type="PANTHER" id="PTHR43626:SF4">
    <property type="entry name" value="GCN5-RELATED N-ACETYLTRANSFERASE 2, CHLOROPLASTIC"/>
    <property type="match status" value="1"/>
</dbReference>
<dbReference type="AlphaFoldDB" id="A0A840V9I7"/>
<dbReference type="InterPro" id="IPR045039">
    <property type="entry name" value="NSI-like"/>
</dbReference>
<dbReference type="InterPro" id="IPR016181">
    <property type="entry name" value="Acyl_CoA_acyltransferase"/>
</dbReference>
<proteinExistence type="predicted"/>
<dbReference type="EMBL" id="JACHEO010000030">
    <property type="protein sequence ID" value="MBB5349591.1"/>
    <property type="molecule type" value="Genomic_DNA"/>
</dbReference>
<dbReference type="PROSITE" id="PS51186">
    <property type="entry name" value="GNAT"/>
    <property type="match status" value="1"/>
</dbReference>
<dbReference type="SUPFAM" id="SSF55729">
    <property type="entry name" value="Acyl-CoA N-acyltransferases (Nat)"/>
    <property type="match status" value="1"/>
</dbReference>
<accession>A0A840V9I7</accession>
<dbReference type="GO" id="GO:0008080">
    <property type="term" value="F:N-acetyltransferase activity"/>
    <property type="evidence" value="ECO:0007669"/>
    <property type="project" value="InterPro"/>
</dbReference>
<dbReference type="CDD" id="cd04301">
    <property type="entry name" value="NAT_SF"/>
    <property type="match status" value="1"/>
</dbReference>
<dbReference type="InterPro" id="IPR000182">
    <property type="entry name" value="GNAT_dom"/>
</dbReference>
<evidence type="ECO:0000256" key="2">
    <source>
        <dbReference type="ARBA" id="ARBA00023315"/>
    </source>
</evidence>
<dbReference type="Gene3D" id="3.40.630.30">
    <property type="match status" value="1"/>
</dbReference>
<sequence>MEIALSFDTAGIDWETVATTLETVGMAHYPPEVHKTAFEASHTTIFAWHNGRLIGFGRAISDGVYQAAIYDVAVNPEYQGKGVGTVIIKTMQDRLPNCNLILYASPGREGFYQTLNFRRMKTGMALFTNRDAMAEKGFTE</sequence>
<gene>
    <name evidence="4" type="ORF">HNQ81_003347</name>
</gene>
<dbReference type="GO" id="GO:0005737">
    <property type="term" value="C:cytoplasm"/>
    <property type="evidence" value="ECO:0007669"/>
    <property type="project" value="TreeGrafter"/>
</dbReference>
<evidence type="ECO:0000256" key="1">
    <source>
        <dbReference type="ARBA" id="ARBA00022679"/>
    </source>
</evidence>
<evidence type="ECO:0000313" key="5">
    <source>
        <dbReference type="Proteomes" id="UP000539642"/>
    </source>
</evidence>
<comment type="caution">
    <text evidence="4">The sequence shown here is derived from an EMBL/GenBank/DDBJ whole genome shotgun (WGS) entry which is preliminary data.</text>
</comment>
<reference evidence="4 5" key="1">
    <citation type="submission" date="2020-08" db="EMBL/GenBank/DDBJ databases">
        <title>Genomic Encyclopedia of Type Strains, Phase IV (KMG-IV): sequencing the most valuable type-strain genomes for metagenomic binning, comparative biology and taxonomic classification.</title>
        <authorList>
            <person name="Goeker M."/>
        </authorList>
    </citation>
    <scope>NUCLEOTIDE SEQUENCE [LARGE SCALE GENOMIC DNA]</scope>
    <source>
        <strain evidence="4 5">DSM 28570</strain>
    </source>
</reference>
<keyword evidence="5" id="KW-1185">Reference proteome</keyword>
<dbReference type="Proteomes" id="UP000539642">
    <property type="component" value="Unassembled WGS sequence"/>
</dbReference>